<dbReference type="EMBL" id="BMAO01013537">
    <property type="protein sequence ID" value="GFQ89507.1"/>
    <property type="molecule type" value="Genomic_DNA"/>
</dbReference>
<evidence type="ECO:0000313" key="3">
    <source>
        <dbReference type="Proteomes" id="UP000887116"/>
    </source>
</evidence>
<gene>
    <name evidence="2" type="ORF">TNCT_49941</name>
</gene>
<sequence>MAGRTENYRQDDAFDAKRLVLMHNHGNRYPEQLLGKQHAGSAQHVSVRHDAVARGFFSSKKGKKETGKRENVLK</sequence>
<feature type="compositionally biased region" description="Basic and acidic residues" evidence="1">
    <location>
        <begin position="64"/>
        <end position="74"/>
    </location>
</feature>
<evidence type="ECO:0000313" key="2">
    <source>
        <dbReference type="EMBL" id="GFQ89507.1"/>
    </source>
</evidence>
<dbReference type="Proteomes" id="UP000887116">
    <property type="component" value="Unassembled WGS sequence"/>
</dbReference>
<comment type="caution">
    <text evidence="2">The sequence shown here is derived from an EMBL/GenBank/DDBJ whole genome shotgun (WGS) entry which is preliminary data.</text>
</comment>
<keyword evidence="3" id="KW-1185">Reference proteome</keyword>
<proteinExistence type="predicted"/>
<evidence type="ECO:0000256" key="1">
    <source>
        <dbReference type="SAM" id="MobiDB-lite"/>
    </source>
</evidence>
<dbReference type="AlphaFoldDB" id="A0A8X6I879"/>
<dbReference type="OrthoDB" id="10367730at2759"/>
<name>A0A8X6I879_TRICU</name>
<feature type="region of interest" description="Disordered" evidence="1">
    <location>
        <begin position="54"/>
        <end position="74"/>
    </location>
</feature>
<protein>
    <submittedName>
        <fullName evidence="2">Uncharacterized protein</fullName>
    </submittedName>
</protein>
<organism evidence="2 3">
    <name type="scientific">Trichonephila clavata</name>
    <name type="common">Joro spider</name>
    <name type="synonym">Nephila clavata</name>
    <dbReference type="NCBI Taxonomy" id="2740835"/>
    <lineage>
        <taxon>Eukaryota</taxon>
        <taxon>Metazoa</taxon>
        <taxon>Ecdysozoa</taxon>
        <taxon>Arthropoda</taxon>
        <taxon>Chelicerata</taxon>
        <taxon>Arachnida</taxon>
        <taxon>Araneae</taxon>
        <taxon>Araneomorphae</taxon>
        <taxon>Entelegynae</taxon>
        <taxon>Araneoidea</taxon>
        <taxon>Nephilidae</taxon>
        <taxon>Trichonephila</taxon>
    </lineage>
</organism>
<reference evidence="2" key="1">
    <citation type="submission" date="2020-07" db="EMBL/GenBank/DDBJ databases">
        <title>Multicomponent nature underlies the extraordinary mechanical properties of spider dragline silk.</title>
        <authorList>
            <person name="Kono N."/>
            <person name="Nakamura H."/>
            <person name="Mori M."/>
            <person name="Yoshida Y."/>
            <person name="Ohtoshi R."/>
            <person name="Malay A.D."/>
            <person name="Moran D.A.P."/>
            <person name="Tomita M."/>
            <person name="Numata K."/>
            <person name="Arakawa K."/>
        </authorList>
    </citation>
    <scope>NUCLEOTIDE SEQUENCE</scope>
</reference>
<accession>A0A8X6I879</accession>